<dbReference type="Gene3D" id="3.40.50.720">
    <property type="entry name" value="NAD(P)-binding Rossmann-like Domain"/>
    <property type="match status" value="1"/>
</dbReference>
<dbReference type="HOGENOM" id="CLU_028866_0_0_1"/>
<dbReference type="SUPFAM" id="SSF51735">
    <property type="entry name" value="NAD(P)-binding Rossmann-fold domains"/>
    <property type="match status" value="1"/>
</dbReference>
<dbReference type="GO" id="GO:0000166">
    <property type="term" value="F:nucleotide binding"/>
    <property type="evidence" value="ECO:0007669"/>
    <property type="project" value="InterPro"/>
</dbReference>
<dbReference type="EMBL" id="AMYD01001634">
    <property type="protein sequence ID" value="EQB52236.1"/>
    <property type="molecule type" value="Genomic_DNA"/>
</dbReference>
<dbReference type="GO" id="GO:0005737">
    <property type="term" value="C:cytoplasm"/>
    <property type="evidence" value="ECO:0007669"/>
    <property type="project" value="TreeGrafter"/>
</dbReference>
<dbReference type="Proteomes" id="UP000015530">
    <property type="component" value="Unassembled WGS sequence"/>
</dbReference>
<proteinExistence type="predicted"/>
<dbReference type="Gene3D" id="3.30.360.10">
    <property type="entry name" value="Dihydrodipicolinate Reductase, domain 2"/>
    <property type="match status" value="1"/>
</dbReference>
<evidence type="ECO:0000259" key="1">
    <source>
        <dbReference type="Pfam" id="PF01408"/>
    </source>
</evidence>
<evidence type="ECO:0000313" key="3">
    <source>
        <dbReference type="Proteomes" id="UP000015530"/>
    </source>
</evidence>
<comment type="caution">
    <text evidence="2">The sequence shown here is derived from an EMBL/GenBank/DDBJ whole genome shotgun (WGS) entry which is preliminary data.</text>
</comment>
<dbReference type="STRING" id="1237896.T0LKR3"/>
<dbReference type="Pfam" id="PF01408">
    <property type="entry name" value="GFO_IDH_MocA"/>
    <property type="match status" value="1"/>
</dbReference>
<accession>T0LKR3</accession>
<gene>
    <name evidence="2" type="ORF">CGLO_08160</name>
</gene>
<sequence length="374" mass="41625">MSSKILQVGVIGGGDVAQIVHLPTFMFLSSLFKVVTICDISQKTANHCRDKFKIPHATTNPDDIFNDPAIDVVVILTSDEYHAPYTIAALKVGKNVLLEKPMTLSLQAGEEIIDAETKALNNARVFVGYMRRYAPSLQAFKREIATIGKIKYARVRDIIGPNAYFIGQSGAYPQKYYDDISMEASEDRKTRLAVLLGQAWGQEPDSLTAAQMDYCCLLGSLGSHGISLMRDVLGGLPESVLASTDNARWYTTMFEYRNGTALTTVSLAVYGENKSVTICYDTPFVKGLGITVEIDELNEHGEKSHRSLQTSYEDAYTAELKEWYETVVFGKEVKTSAKDALNDLKLFRMMMDKYPDHKKIKDPSNRTPFLPKGP</sequence>
<dbReference type="OrthoDB" id="64915at2759"/>
<protein>
    <recommendedName>
        <fullName evidence="1">Gfo/Idh/MocA-like oxidoreductase N-terminal domain-containing protein</fullName>
    </recommendedName>
</protein>
<reference evidence="3" key="1">
    <citation type="journal article" date="2013" name="Mol. Plant Microbe Interact.">
        <title>Global aspects of pacC regulation of pathogenicity genes in Colletotrichum gloeosporioides as revealed by transcriptome analysis.</title>
        <authorList>
            <person name="Alkan N."/>
            <person name="Meng X."/>
            <person name="Friedlander G."/>
            <person name="Reuveni E."/>
            <person name="Sukno S."/>
            <person name="Sherman A."/>
            <person name="Thon M."/>
            <person name="Fluhr R."/>
            <person name="Prusky D."/>
        </authorList>
    </citation>
    <scope>NUCLEOTIDE SEQUENCE [LARGE SCALE GENOMIC DNA]</scope>
    <source>
        <strain evidence="3">Cg-14</strain>
    </source>
</reference>
<dbReference type="GO" id="GO:0016491">
    <property type="term" value="F:oxidoreductase activity"/>
    <property type="evidence" value="ECO:0007669"/>
    <property type="project" value="TreeGrafter"/>
</dbReference>
<dbReference type="PANTHER" id="PTHR42840:SF7">
    <property type="entry name" value="BINDING ROSSMANN FOLD OXIDOREDUCTASE, PUTATIVE (AFU_ORTHOLOGUE AFUA_4G10190)-RELATED"/>
    <property type="match status" value="1"/>
</dbReference>
<feature type="domain" description="Gfo/Idh/MocA-like oxidoreductase N-terminal" evidence="1">
    <location>
        <begin position="7"/>
        <end position="121"/>
    </location>
</feature>
<name>T0LKR3_COLGC</name>
<evidence type="ECO:0000313" key="2">
    <source>
        <dbReference type="EMBL" id="EQB52236.1"/>
    </source>
</evidence>
<organism evidence="2 3">
    <name type="scientific">Colletotrichum gloeosporioides (strain Cg-14)</name>
    <name type="common">Anthracnose fungus</name>
    <name type="synonym">Glomerella cingulata</name>
    <dbReference type="NCBI Taxonomy" id="1237896"/>
    <lineage>
        <taxon>Eukaryota</taxon>
        <taxon>Fungi</taxon>
        <taxon>Dikarya</taxon>
        <taxon>Ascomycota</taxon>
        <taxon>Pezizomycotina</taxon>
        <taxon>Sordariomycetes</taxon>
        <taxon>Hypocreomycetidae</taxon>
        <taxon>Glomerellales</taxon>
        <taxon>Glomerellaceae</taxon>
        <taxon>Colletotrichum</taxon>
        <taxon>Colletotrichum gloeosporioides species complex</taxon>
    </lineage>
</organism>
<dbReference type="AlphaFoldDB" id="T0LKR3"/>
<dbReference type="InterPro" id="IPR000683">
    <property type="entry name" value="Gfo/Idh/MocA-like_OxRdtase_N"/>
</dbReference>
<dbReference type="InterPro" id="IPR036291">
    <property type="entry name" value="NAD(P)-bd_dom_sf"/>
</dbReference>
<dbReference type="GO" id="GO:0006740">
    <property type="term" value="P:NADPH regeneration"/>
    <property type="evidence" value="ECO:0007669"/>
    <property type="project" value="TreeGrafter"/>
</dbReference>
<dbReference type="PANTHER" id="PTHR42840">
    <property type="entry name" value="NAD(P)-BINDING ROSSMANN-FOLD SUPERFAMILY PROTEIN-RELATED"/>
    <property type="match status" value="1"/>
</dbReference>